<dbReference type="InterPro" id="IPR006652">
    <property type="entry name" value="Kelch_1"/>
</dbReference>
<reference evidence="2 3" key="1">
    <citation type="journal article" date="2018" name="Mol. Ecol.">
        <title>The obligate alkalophilic soda-lake fungus Sodiomyces alkalinus has shifted to a protein diet.</title>
        <authorList>
            <person name="Grum-Grzhimaylo A.A."/>
            <person name="Falkoski D.L."/>
            <person name="van den Heuvel J."/>
            <person name="Valero-Jimenez C.A."/>
            <person name="Min B."/>
            <person name="Choi I.G."/>
            <person name="Lipzen A."/>
            <person name="Daum C.G."/>
            <person name="Aanen D.K."/>
            <person name="Tsang A."/>
            <person name="Henrissat B."/>
            <person name="Bilanenko E.N."/>
            <person name="de Vries R.P."/>
            <person name="van Kan J.A.L."/>
            <person name="Grigoriev I.V."/>
            <person name="Debets A.J.M."/>
        </authorList>
    </citation>
    <scope>NUCLEOTIDE SEQUENCE [LARGE SCALE GENOMIC DNA]</scope>
    <source>
        <strain evidence="2 3">F11</strain>
    </source>
</reference>
<gene>
    <name evidence="2" type="ORF">SODALDRAFT_331781</name>
</gene>
<evidence type="ECO:0000313" key="3">
    <source>
        <dbReference type="Proteomes" id="UP000272025"/>
    </source>
</evidence>
<dbReference type="Pfam" id="PF24681">
    <property type="entry name" value="Kelch_KLHDC2_KLHL20_DRC7"/>
    <property type="match status" value="2"/>
</dbReference>
<protein>
    <submittedName>
        <fullName evidence="2">Galactose oxidase</fullName>
    </submittedName>
</protein>
<organism evidence="2 3">
    <name type="scientific">Sodiomyces alkalinus (strain CBS 110278 / VKM F-3762 / F11)</name>
    <name type="common">Alkaliphilic filamentous fungus</name>
    <dbReference type="NCBI Taxonomy" id="1314773"/>
    <lineage>
        <taxon>Eukaryota</taxon>
        <taxon>Fungi</taxon>
        <taxon>Dikarya</taxon>
        <taxon>Ascomycota</taxon>
        <taxon>Pezizomycotina</taxon>
        <taxon>Sordariomycetes</taxon>
        <taxon>Hypocreomycetidae</taxon>
        <taxon>Glomerellales</taxon>
        <taxon>Plectosphaerellaceae</taxon>
        <taxon>Sodiomyces</taxon>
    </lineage>
</organism>
<sequence length="622" mass="67530">MADSAGRSSKDRTAARESRPPLNTRAVRSQTTTFPDADSPTDPHLRSRLDDDDSDEEEEEEEDDDDEDDDEDGDDDEDDDDDDEDDDDDDEDDDDDDDDDEDREEERQPPQAPSAPHSRVRTPGHVSSKSQDRRRVPSEFSIRQRSQSASVSVSAASSASQPSFHTASRATLASIAAPARKPTPPSIPTPGSGHEPIKRSESASVSADGRDKEPPRRPHVMRSTSAIASKSTVFAASSSSTSRAQSAAAAAANSSSRPRGQHTLFPPLQDPKTAPDVPPAPASGMYWSRAPVSGAPHISMRAHTVTLIGSNIYVFGGCDSRTCFNQLYVFDADAFYWSAPHVVGDIPVPLRAMTATAVGKKLVVFGGGDGPAYYNDVYVLDTTTFRWTKPRILGERVPSRRRAHTACLYKNGIYVFGGGDGVRALNDIWRLDVSDMNKMSWRLVSAPERAKHSPGGGGGSGGSGGSSAKELRPKARGYHTANMVGSKLIIYGGSDGGECFNDVWVYDIEGQYWKPVIIPVTYRRLSHTATLVGSYLFVIGGHDGTEYSNDVLLLNLISMAWDRRRVYGLPPSGRGYHGTVLYDSRLFTIGGFDGGEVFGDVCILELAVHAYYSQICHFSIEV</sequence>
<feature type="region of interest" description="Disordered" evidence="1">
    <location>
        <begin position="1"/>
        <end position="226"/>
    </location>
</feature>
<dbReference type="InterPro" id="IPR015915">
    <property type="entry name" value="Kelch-typ_b-propeller"/>
</dbReference>
<name>A0A3N2PZ29_SODAK</name>
<feature type="compositionally biased region" description="Polar residues" evidence="1">
    <location>
        <begin position="162"/>
        <end position="171"/>
    </location>
</feature>
<dbReference type="Gene3D" id="2.120.10.80">
    <property type="entry name" value="Kelch-type beta propeller"/>
    <property type="match status" value="2"/>
</dbReference>
<feature type="region of interest" description="Disordered" evidence="1">
    <location>
        <begin position="447"/>
        <end position="471"/>
    </location>
</feature>
<dbReference type="AlphaFoldDB" id="A0A3N2PZ29"/>
<keyword evidence="3" id="KW-1185">Reference proteome</keyword>
<dbReference type="SMART" id="SM00612">
    <property type="entry name" value="Kelch"/>
    <property type="match status" value="4"/>
</dbReference>
<feature type="compositionally biased region" description="Gly residues" evidence="1">
    <location>
        <begin position="454"/>
        <end position="465"/>
    </location>
</feature>
<feature type="compositionally biased region" description="Low complexity" evidence="1">
    <location>
        <begin position="245"/>
        <end position="256"/>
    </location>
</feature>
<feature type="compositionally biased region" description="Basic and acidic residues" evidence="1">
    <location>
        <begin position="8"/>
        <end position="19"/>
    </location>
</feature>
<dbReference type="SUPFAM" id="SSF50965">
    <property type="entry name" value="Galactose oxidase, central domain"/>
    <property type="match status" value="1"/>
</dbReference>
<feature type="region of interest" description="Disordered" evidence="1">
    <location>
        <begin position="245"/>
        <end position="282"/>
    </location>
</feature>
<dbReference type="PANTHER" id="PTHR23244:SF471">
    <property type="entry name" value="GUANINE NUCLEOTIDE-BINDING PROTEIN SUBUNIT BETA 1-RELATED"/>
    <property type="match status" value="1"/>
</dbReference>
<accession>A0A3N2PZ29</accession>
<dbReference type="InterPro" id="IPR011043">
    <property type="entry name" value="Gal_Oxase/kelch_b-propeller"/>
</dbReference>
<dbReference type="STRING" id="1314773.A0A3N2PZ29"/>
<evidence type="ECO:0000313" key="2">
    <source>
        <dbReference type="EMBL" id="ROT39678.1"/>
    </source>
</evidence>
<dbReference type="SUPFAM" id="SSF117281">
    <property type="entry name" value="Kelch motif"/>
    <property type="match status" value="1"/>
</dbReference>
<evidence type="ECO:0000256" key="1">
    <source>
        <dbReference type="SAM" id="MobiDB-lite"/>
    </source>
</evidence>
<feature type="compositionally biased region" description="Low complexity" evidence="1">
    <location>
        <begin position="146"/>
        <end position="161"/>
    </location>
</feature>
<dbReference type="RefSeq" id="XP_028467484.1">
    <property type="nucleotide sequence ID" value="XM_028611544.1"/>
</dbReference>
<dbReference type="GeneID" id="39580022"/>
<proteinExistence type="predicted"/>
<feature type="compositionally biased region" description="Acidic residues" evidence="1">
    <location>
        <begin position="50"/>
        <end position="104"/>
    </location>
</feature>
<dbReference type="PANTHER" id="PTHR23244">
    <property type="entry name" value="KELCH REPEAT DOMAIN"/>
    <property type="match status" value="1"/>
</dbReference>
<dbReference type="OrthoDB" id="10251809at2759"/>
<dbReference type="EMBL" id="ML119053">
    <property type="protein sequence ID" value="ROT39678.1"/>
    <property type="molecule type" value="Genomic_DNA"/>
</dbReference>
<dbReference type="Proteomes" id="UP000272025">
    <property type="component" value="Unassembled WGS sequence"/>
</dbReference>